<name>A0A1H3CQH7_9EURY</name>
<reference evidence="3" key="1">
    <citation type="submission" date="2016-10" db="EMBL/GenBank/DDBJ databases">
        <authorList>
            <person name="Varghese N."/>
            <person name="Submissions S."/>
        </authorList>
    </citation>
    <scope>NUCLEOTIDE SEQUENCE [LARGE SCALE GENOMIC DNA]</scope>
    <source>
        <strain evidence="3">CGMCC 1.10118</strain>
    </source>
</reference>
<organism evidence="2 3">
    <name type="scientific">Halobellus clavatus</name>
    <dbReference type="NCBI Taxonomy" id="660517"/>
    <lineage>
        <taxon>Archaea</taxon>
        <taxon>Methanobacteriati</taxon>
        <taxon>Methanobacteriota</taxon>
        <taxon>Stenosarchaea group</taxon>
        <taxon>Halobacteria</taxon>
        <taxon>Halobacteriales</taxon>
        <taxon>Haloferacaceae</taxon>
        <taxon>Halobellus</taxon>
    </lineage>
</organism>
<dbReference type="Proteomes" id="UP000199170">
    <property type="component" value="Unassembled WGS sequence"/>
</dbReference>
<accession>A0A1H3CQH7</accession>
<evidence type="ECO:0000313" key="3">
    <source>
        <dbReference type="Proteomes" id="UP000199170"/>
    </source>
</evidence>
<dbReference type="AlphaFoldDB" id="A0A1H3CQH7"/>
<dbReference type="OrthoDB" id="304559at2157"/>
<evidence type="ECO:0000313" key="2">
    <source>
        <dbReference type="EMBL" id="SDX56290.1"/>
    </source>
</evidence>
<protein>
    <submittedName>
        <fullName evidence="2">Uncharacterized protein</fullName>
    </submittedName>
</protein>
<dbReference type="EMBL" id="FNPB01000001">
    <property type="protein sequence ID" value="SDX56290.1"/>
    <property type="molecule type" value="Genomic_DNA"/>
</dbReference>
<dbReference type="RefSeq" id="WP_089764040.1">
    <property type="nucleotide sequence ID" value="NZ_FNPB01000001.1"/>
</dbReference>
<feature type="region of interest" description="Disordered" evidence="1">
    <location>
        <begin position="94"/>
        <end position="129"/>
    </location>
</feature>
<dbReference type="STRING" id="660517.SAMN04487946_101140"/>
<evidence type="ECO:0000256" key="1">
    <source>
        <dbReference type="SAM" id="MobiDB-lite"/>
    </source>
</evidence>
<gene>
    <name evidence="2" type="ORF">SAMN04487946_101140</name>
</gene>
<keyword evidence="3" id="KW-1185">Reference proteome</keyword>
<sequence>MAADLIGTLATASEGDEVRITLATDGATVRGVTFESPIVTRVAAVSEETVDARQKDVDIEGIVDRRILRLVPLGDDDAHAAYVLETRSPVVGSDSIEPLRAQPRDGCGPSDPVTSYPEIGAVESVTVRS</sequence>
<proteinExistence type="predicted"/>